<keyword evidence="5" id="KW-1133">Transmembrane helix</keyword>
<feature type="transmembrane region" description="Helical" evidence="5">
    <location>
        <begin position="124"/>
        <end position="144"/>
    </location>
</feature>
<evidence type="ECO:0000313" key="7">
    <source>
        <dbReference type="EMBL" id="MCC8430438.1"/>
    </source>
</evidence>
<feature type="transmembrane region" description="Helical" evidence="5">
    <location>
        <begin position="164"/>
        <end position="183"/>
    </location>
</feature>
<evidence type="ECO:0000256" key="1">
    <source>
        <dbReference type="ARBA" id="ARBA00023015"/>
    </source>
</evidence>
<evidence type="ECO:0000256" key="5">
    <source>
        <dbReference type="SAM" id="Phobius"/>
    </source>
</evidence>
<organism evidence="7 8">
    <name type="scientific">Reyranella aquatilis</name>
    <dbReference type="NCBI Taxonomy" id="2035356"/>
    <lineage>
        <taxon>Bacteria</taxon>
        <taxon>Pseudomonadati</taxon>
        <taxon>Pseudomonadota</taxon>
        <taxon>Alphaproteobacteria</taxon>
        <taxon>Hyphomicrobiales</taxon>
        <taxon>Reyranellaceae</taxon>
        <taxon>Reyranella</taxon>
    </lineage>
</organism>
<accession>A0ABS8KWK4</accession>
<dbReference type="Proteomes" id="UP001198862">
    <property type="component" value="Unassembled WGS sequence"/>
</dbReference>
<evidence type="ECO:0000256" key="4">
    <source>
        <dbReference type="SAM" id="MobiDB-lite"/>
    </source>
</evidence>
<dbReference type="Gene3D" id="1.10.10.60">
    <property type="entry name" value="Homeodomain-like"/>
    <property type="match status" value="1"/>
</dbReference>
<dbReference type="SMART" id="SM00342">
    <property type="entry name" value="HTH_ARAC"/>
    <property type="match status" value="1"/>
</dbReference>
<dbReference type="InterPro" id="IPR009057">
    <property type="entry name" value="Homeodomain-like_sf"/>
</dbReference>
<keyword evidence="8" id="KW-1185">Reference proteome</keyword>
<reference evidence="7 8" key="1">
    <citation type="submission" date="2021-11" db="EMBL/GenBank/DDBJ databases">
        <authorList>
            <person name="Lee D.-H."/>
            <person name="Kim S.-B."/>
        </authorList>
    </citation>
    <scope>NUCLEOTIDE SEQUENCE [LARGE SCALE GENOMIC DNA]</scope>
    <source>
        <strain evidence="7 8">KCTC 52223</strain>
    </source>
</reference>
<feature type="region of interest" description="Disordered" evidence="4">
    <location>
        <begin position="362"/>
        <end position="399"/>
    </location>
</feature>
<name>A0ABS8KWK4_9HYPH</name>
<dbReference type="EMBL" id="JAJISD010000006">
    <property type="protein sequence ID" value="MCC8430438.1"/>
    <property type="molecule type" value="Genomic_DNA"/>
</dbReference>
<dbReference type="InterPro" id="IPR020449">
    <property type="entry name" value="Tscrpt_reg_AraC-type_HTH"/>
</dbReference>
<dbReference type="PANTHER" id="PTHR43280">
    <property type="entry name" value="ARAC-FAMILY TRANSCRIPTIONAL REGULATOR"/>
    <property type="match status" value="1"/>
</dbReference>
<feature type="transmembrane region" description="Helical" evidence="5">
    <location>
        <begin position="65"/>
        <end position="85"/>
    </location>
</feature>
<dbReference type="Pfam" id="PF12833">
    <property type="entry name" value="HTH_18"/>
    <property type="match status" value="1"/>
</dbReference>
<keyword evidence="3" id="KW-0804">Transcription</keyword>
<feature type="transmembrane region" description="Helical" evidence="5">
    <location>
        <begin position="97"/>
        <end position="118"/>
    </location>
</feature>
<keyword evidence="2" id="KW-0238">DNA-binding</keyword>
<evidence type="ECO:0000256" key="3">
    <source>
        <dbReference type="ARBA" id="ARBA00023163"/>
    </source>
</evidence>
<evidence type="ECO:0000313" key="8">
    <source>
        <dbReference type="Proteomes" id="UP001198862"/>
    </source>
</evidence>
<evidence type="ECO:0000259" key="6">
    <source>
        <dbReference type="PROSITE" id="PS01124"/>
    </source>
</evidence>
<dbReference type="SUPFAM" id="SSF46689">
    <property type="entry name" value="Homeodomain-like"/>
    <property type="match status" value="1"/>
</dbReference>
<feature type="transmembrane region" description="Helical" evidence="5">
    <location>
        <begin position="195"/>
        <end position="213"/>
    </location>
</feature>
<dbReference type="InterPro" id="IPR018062">
    <property type="entry name" value="HTH_AraC-typ_CS"/>
</dbReference>
<proteinExistence type="predicted"/>
<evidence type="ECO:0000256" key="2">
    <source>
        <dbReference type="ARBA" id="ARBA00023125"/>
    </source>
</evidence>
<protein>
    <submittedName>
        <fullName evidence="7">AraC family transcriptional regulator</fullName>
    </submittedName>
</protein>
<feature type="transmembrane region" description="Helical" evidence="5">
    <location>
        <begin position="41"/>
        <end position="59"/>
    </location>
</feature>
<comment type="caution">
    <text evidence="7">The sequence shown here is derived from an EMBL/GenBank/DDBJ whole genome shotgun (WGS) entry which is preliminary data.</text>
</comment>
<gene>
    <name evidence="7" type="ORF">LJ725_15795</name>
</gene>
<dbReference type="PROSITE" id="PS01124">
    <property type="entry name" value="HTH_ARAC_FAMILY_2"/>
    <property type="match status" value="1"/>
</dbReference>
<feature type="region of interest" description="Disordered" evidence="4">
    <location>
        <begin position="233"/>
        <end position="254"/>
    </location>
</feature>
<dbReference type="RefSeq" id="WP_230551597.1">
    <property type="nucleotide sequence ID" value="NZ_JAJISD010000006.1"/>
</dbReference>
<dbReference type="PROSITE" id="PS00041">
    <property type="entry name" value="HTH_ARAC_FAMILY_1"/>
    <property type="match status" value="1"/>
</dbReference>
<dbReference type="PRINTS" id="PR00032">
    <property type="entry name" value="HTHARAC"/>
</dbReference>
<feature type="domain" description="HTH araC/xylS-type" evidence="6">
    <location>
        <begin position="264"/>
        <end position="367"/>
    </location>
</feature>
<feature type="transmembrane region" description="Helical" evidence="5">
    <location>
        <begin position="12"/>
        <end position="29"/>
    </location>
</feature>
<dbReference type="InterPro" id="IPR018060">
    <property type="entry name" value="HTH_AraC"/>
</dbReference>
<keyword evidence="1" id="KW-0805">Transcription regulation</keyword>
<keyword evidence="5" id="KW-0812">Transmembrane</keyword>
<keyword evidence="5" id="KW-0472">Membrane</keyword>
<sequence length="399" mass="41895">MNDTLLLSLDWMLRGGTIALVLLIAGTLLRDFGGILSARLGALFALGTATYALSSAAGFQAFGGWWAFPALALSAGNNTVFWLFASSLFDDGFRLRPWHAGLWLLLVGAGLAECFLAGPRDSAFGHALGIGLTLSSFAFAVLAVARTLSTWQADLVEGRRRLRLFVVVGSSAYIGLMALSQLFGAVRAAPERASLVAAVALLAIAASVAWSLLRPGAARSLFVGIPAADRPAEPARVPEATPSAARSGEPPQAEPVDGGLLASLEHAMTVERTYRQDGLTIAALGQKLGLPEHRLRRLINQGLGYRNFNSFLNHYRIAEVKAALADPGQAEVAVLTIALDAGFSSLGPFNRAFKAETGLTPTDYRRLHGGKSQQTVADSGIGQPPFGFGAKDSPASLGS</sequence>
<dbReference type="PANTHER" id="PTHR43280:SF29">
    <property type="entry name" value="ARAC-FAMILY TRANSCRIPTIONAL REGULATOR"/>
    <property type="match status" value="1"/>
</dbReference>